<name>A0A0E9SVN4_ANGAN</name>
<protein>
    <submittedName>
        <fullName evidence="1">Uncharacterized protein</fullName>
    </submittedName>
</protein>
<dbReference type="AlphaFoldDB" id="A0A0E9SVN4"/>
<reference evidence="1" key="2">
    <citation type="journal article" date="2015" name="Fish Shellfish Immunol.">
        <title>Early steps in the European eel (Anguilla anguilla)-Vibrio vulnificus interaction in the gills: Role of the RtxA13 toxin.</title>
        <authorList>
            <person name="Callol A."/>
            <person name="Pajuelo D."/>
            <person name="Ebbesson L."/>
            <person name="Teles M."/>
            <person name="MacKenzie S."/>
            <person name="Amaro C."/>
        </authorList>
    </citation>
    <scope>NUCLEOTIDE SEQUENCE</scope>
</reference>
<dbReference type="EMBL" id="GBXM01063959">
    <property type="protein sequence ID" value="JAH44618.1"/>
    <property type="molecule type" value="Transcribed_RNA"/>
</dbReference>
<proteinExistence type="predicted"/>
<organism evidence="1">
    <name type="scientific">Anguilla anguilla</name>
    <name type="common">European freshwater eel</name>
    <name type="synonym">Muraena anguilla</name>
    <dbReference type="NCBI Taxonomy" id="7936"/>
    <lineage>
        <taxon>Eukaryota</taxon>
        <taxon>Metazoa</taxon>
        <taxon>Chordata</taxon>
        <taxon>Craniata</taxon>
        <taxon>Vertebrata</taxon>
        <taxon>Euteleostomi</taxon>
        <taxon>Actinopterygii</taxon>
        <taxon>Neopterygii</taxon>
        <taxon>Teleostei</taxon>
        <taxon>Anguilliformes</taxon>
        <taxon>Anguillidae</taxon>
        <taxon>Anguilla</taxon>
    </lineage>
</organism>
<sequence>MTRHLTGRIYVHIESTILMSE</sequence>
<accession>A0A0E9SVN4</accession>
<reference evidence="1" key="1">
    <citation type="submission" date="2014-11" db="EMBL/GenBank/DDBJ databases">
        <authorList>
            <person name="Amaro Gonzalez C."/>
        </authorList>
    </citation>
    <scope>NUCLEOTIDE SEQUENCE</scope>
</reference>
<evidence type="ECO:0000313" key="1">
    <source>
        <dbReference type="EMBL" id="JAH44618.1"/>
    </source>
</evidence>